<protein>
    <submittedName>
        <fullName evidence="1">Uncharacterized protein</fullName>
    </submittedName>
</protein>
<reference evidence="1 2" key="1">
    <citation type="journal article" date="2018" name="Front. Plant Sci.">
        <title>Red Clover (Trifolium pratense) and Zigzag Clover (T. medium) - A Picture of Genomic Similarities and Differences.</title>
        <authorList>
            <person name="Dluhosova J."/>
            <person name="Istvanek J."/>
            <person name="Nedelnik J."/>
            <person name="Repkova J."/>
        </authorList>
    </citation>
    <scope>NUCLEOTIDE SEQUENCE [LARGE SCALE GENOMIC DNA]</scope>
    <source>
        <strain evidence="2">cv. 10/8</strain>
        <tissue evidence="1">Leaf</tissue>
    </source>
</reference>
<dbReference type="EMBL" id="LXQA010024794">
    <property type="protein sequence ID" value="MCH93374.1"/>
    <property type="molecule type" value="Genomic_DNA"/>
</dbReference>
<keyword evidence="2" id="KW-1185">Reference proteome</keyword>
<comment type="caution">
    <text evidence="1">The sequence shown here is derived from an EMBL/GenBank/DDBJ whole genome shotgun (WGS) entry which is preliminary data.</text>
</comment>
<dbReference type="AlphaFoldDB" id="A0A392N4F8"/>
<dbReference type="Proteomes" id="UP000265520">
    <property type="component" value="Unassembled WGS sequence"/>
</dbReference>
<accession>A0A392N4F8</accession>
<proteinExistence type="predicted"/>
<evidence type="ECO:0000313" key="2">
    <source>
        <dbReference type="Proteomes" id="UP000265520"/>
    </source>
</evidence>
<gene>
    <name evidence="1" type="ORF">A2U01_0014323</name>
</gene>
<evidence type="ECO:0000313" key="1">
    <source>
        <dbReference type="EMBL" id="MCH93374.1"/>
    </source>
</evidence>
<organism evidence="1 2">
    <name type="scientific">Trifolium medium</name>
    <dbReference type="NCBI Taxonomy" id="97028"/>
    <lineage>
        <taxon>Eukaryota</taxon>
        <taxon>Viridiplantae</taxon>
        <taxon>Streptophyta</taxon>
        <taxon>Embryophyta</taxon>
        <taxon>Tracheophyta</taxon>
        <taxon>Spermatophyta</taxon>
        <taxon>Magnoliopsida</taxon>
        <taxon>eudicotyledons</taxon>
        <taxon>Gunneridae</taxon>
        <taxon>Pentapetalae</taxon>
        <taxon>rosids</taxon>
        <taxon>fabids</taxon>
        <taxon>Fabales</taxon>
        <taxon>Fabaceae</taxon>
        <taxon>Papilionoideae</taxon>
        <taxon>50 kb inversion clade</taxon>
        <taxon>NPAAA clade</taxon>
        <taxon>Hologalegina</taxon>
        <taxon>IRL clade</taxon>
        <taxon>Trifolieae</taxon>
        <taxon>Trifolium</taxon>
    </lineage>
</organism>
<name>A0A392N4F8_9FABA</name>
<sequence length="70" mass="7460">MIGGKDGDKVKVRGFLGCVCRPFQSSNAKTSFNLKPRRRVQINGRESECCWLCNSGGAGIGADGVDVGVR</sequence>